<keyword evidence="3" id="KW-1185">Reference proteome</keyword>
<dbReference type="AlphaFoldDB" id="A0A345XP72"/>
<name>A0A345XP72_9ACTN</name>
<proteinExistence type="predicted"/>
<protein>
    <submittedName>
        <fullName evidence="2">Uncharacterized protein</fullName>
    </submittedName>
</protein>
<evidence type="ECO:0000256" key="1">
    <source>
        <dbReference type="SAM" id="MobiDB-lite"/>
    </source>
</evidence>
<evidence type="ECO:0000313" key="3">
    <source>
        <dbReference type="Proteomes" id="UP000254425"/>
    </source>
</evidence>
<reference evidence="2 3" key="1">
    <citation type="submission" date="2018-07" db="EMBL/GenBank/DDBJ databases">
        <title>Draft genome of the type strain Streptomyces armeniacus ATCC 15676.</title>
        <authorList>
            <person name="Labana P."/>
            <person name="Gosse J.T."/>
            <person name="Boddy C.N."/>
        </authorList>
    </citation>
    <scope>NUCLEOTIDE SEQUENCE [LARGE SCALE GENOMIC DNA]</scope>
    <source>
        <strain evidence="2 3">ATCC 15676</strain>
    </source>
</reference>
<feature type="region of interest" description="Disordered" evidence="1">
    <location>
        <begin position="18"/>
        <end position="38"/>
    </location>
</feature>
<gene>
    <name evidence="2" type="ORF">DVA86_13015</name>
</gene>
<organism evidence="2 3">
    <name type="scientific">Streptomyces armeniacus</name>
    <dbReference type="NCBI Taxonomy" id="83291"/>
    <lineage>
        <taxon>Bacteria</taxon>
        <taxon>Bacillati</taxon>
        <taxon>Actinomycetota</taxon>
        <taxon>Actinomycetes</taxon>
        <taxon>Kitasatosporales</taxon>
        <taxon>Streptomycetaceae</taxon>
        <taxon>Streptomyces</taxon>
    </lineage>
</organism>
<feature type="compositionally biased region" description="Basic and acidic residues" evidence="1">
    <location>
        <begin position="20"/>
        <end position="37"/>
    </location>
</feature>
<evidence type="ECO:0000313" key="2">
    <source>
        <dbReference type="EMBL" id="AXK33438.1"/>
    </source>
</evidence>
<accession>A0A345XP72</accession>
<sequence>MGPVYKLSLPETLQGGRYKLSRDLTENTERDRPRGTDFADQLQAKAGLYTASGPAAEGAEGGGDEFIFQGLSSTEPDPTFPRYGMLDGMTDDPGVRVAVARRLFTLEGGKLACEVHRNSAQGDGQRTFPMCSWIDPHTQGIVMDSSPATQGMDPAEVDLKAFARKTAKVRDEVRVPAG</sequence>
<dbReference type="Proteomes" id="UP000254425">
    <property type="component" value="Chromosome"/>
</dbReference>
<dbReference type="EMBL" id="CP031320">
    <property type="protein sequence ID" value="AXK33438.1"/>
    <property type="molecule type" value="Genomic_DNA"/>
</dbReference>
<dbReference type="KEGG" id="sarm:DVA86_13015"/>